<dbReference type="Gene3D" id="3.40.50.300">
    <property type="entry name" value="P-loop containing nucleotide triphosphate hydrolases"/>
    <property type="match status" value="1"/>
</dbReference>
<evidence type="ECO:0000256" key="13">
    <source>
        <dbReference type="RuleBase" id="RU003785"/>
    </source>
</evidence>
<evidence type="ECO:0000256" key="10">
    <source>
        <dbReference type="HAMAP-Rule" id="MF_00185"/>
    </source>
</evidence>
<gene>
    <name evidence="10" type="primary">miaA</name>
    <name evidence="14" type="ORF">F5897_000884</name>
</gene>
<evidence type="ECO:0000313" key="14">
    <source>
        <dbReference type="EMBL" id="MBB4071576.1"/>
    </source>
</evidence>
<evidence type="ECO:0000256" key="9">
    <source>
        <dbReference type="ARBA" id="ARBA00049563"/>
    </source>
</evidence>
<dbReference type="HAMAP" id="MF_00185">
    <property type="entry name" value="IPP_trans"/>
    <property type="match status" value="1"/>
</dbReference>
<keyword evidence="8 10" id="KW-0460">Magnesium</keyword>
<dbReference type="GO" id="GO:0005524">
    <property type="term" value="F:ATP binding"/>
    <property type="evidence" value="ECO:0007669"/>
    <property type="project" value="UniProtKB-UniRule"/>
</dbReference>
<dbReference type="EMBL" id="JACIFD010000007">
    <property type="protein sequence ID" value="MBB4071576.1"/>
    <property type="molecule type" value="Genomic_DNA"/>
</dbReference>
<feature type="binding site" evidence="10">
    <location>
        <begin position="6"/>
        <end position="13"/>
    </location>
    <ligand>
        <name>ATP</name>
        <dbReference type="ChEBI" id="CHEBI:30616"/>
    </ligand>
</feature>
<evidence type="ECO:0000256" key="12">
    <source>
        <dbReference type="RuleBase" id="RU003784"/>
    </source>
</evidence>
<keyword evidence="15" id="KW-1185">Reference proteome</keyword>
<dbReference type="PANTHER" id="PTHR11088">
    <property type="entry name" value="TRNA DIMETHYLALLYLTRANSFERASE"/>
    <property type="match status" value="1"/>
</dbReference>
<comment type="cofactor">
    <cofactor evidence="1 10">
        <name>Mg(2+)</name>
        <dbReference type="ChEBI" id="CHEBI:18420"/>
    </cofactor>
</comment>
<keyword evidence="4 10" id="KW-0808">Transferase</keyword>
<dbReference type="Pfam" id="PF01715">
    <property type="entry name" value="IPPT"/>
    <property type="match status" value="1"/>
</dbReference>
<dbReference type="NCBIfam" id="TIGR00174">
    <property type="entry name" value="miaA"/>
    <property type="match status" value="1"/>
</dbReference>
<evidence type="ECO:0000256" key="4">
    <source>
        <dbReference type="ARBA" id="ARBA00022679"/>
    </source>
</evidence>
<evidence type="ECO:0000256" key="7">
    <source>
        <dbReference type="ARBA" id="ARBA00022840"/>
    </source>
</evidence>
<sequence length="347" mass="37425">MFAIVGATGTGKSALSLRLAEQLAAAGRQAAIINADAMQLYRGMDIGTAKVSPAERARVPHHMLDVLEPYEEASVSAYQQQVTALLQHMANTETVPILVGGSGLYVNSVLYEMHFAPHDPQLRAELEASHSEHGITALVDRLTALDPTTAKAIDLNNPRRVIRALEVFLISGKPLAAHLPETPQLLRPTLVVGVAEERATLTARLDRRVEEMWESGMLEEVTALIPRGLRQGKTASQAIGYAQALQQLDGECSEATAIATTQQLTRRYARRQVSWFKRLPQLNWITTAQSQTPATVAELIAAHSAVTAANQELSAGSSVISGVTADTSQNHETTVNTAQSSEVTWPS</sequence>
<dbReference type="AlphaFoldDB" id="A0A840DQX0"/>
<proteinExistence type="inferred from homology"/>
<feature type="site" description="Interaction with substrate tRNA" evidence="10">
    <location>
        <position position="102"/>
    </location>
</feature>
<reference evidence="14" key="1">
    <citation type="submission" date="2020-08" db="EMBL/GenBank/DDBJ databases">
        <title>Sequencing the genomes of 1000 actinobacteria strains.</title>
        <authorList>
            <person name="Klenk H.-P."/>
        </authorList>
    </citation>
    <scope>NUCLEOTIDE SEQUENCE [LARGE SCALE GENOMIC DNA]</scope>
    <source>
        <strain evidence="14">DSM 27064</strain>
    </source>
</reference>
<name>A0A840DQX0_9MICO</name>
<dbReference type="RefSeq" id="WP_183304614.1">
    <property type="nucleotide sequence ID" value="NZ_JACIFD010000007.1"/>
</dbReference>
<evidence type="ECO:0000313" key="15">
    <source>
        <dbReference type="Proteomes" id="UP000571183"/>
    </source>
</evidence>
<dbReference type="GO" id="GO:0052381">
    <property type="term" value="F:tRNA dimethylallyltransferase activity"/>
    <property type="evidence" value="ECO:0007669"/>
    <property type="project" value="UniProtKB-UniRule"/>
</dbReference>
<accession>A0A840DQX0</accession>
<dbReference type="InterPro" id="IPR039657">
    <property type="entry name" value="Dimethylallyltransferase"/>
</dbReference>
<evidence type="ECO:0000256" key="8">
    <source>
        <dbReference type="ARBA" id="ARBA00022842"/>
    </source>
</evidence>
<evidence type="ECO:0000256" key="6">
    <source>
        <dbReference type="ARBA" id="ARBA00022741"/>
    </source>
</evidence>
<keyword evidence="7 10" id="KW-0067">ATP-binding</keyword>
<feature type="binding site" evidence="10">
    <location>
        <begin position="8"/>
        <end position="13"/>
    </location>
    <ligand>
        <name>substrate</name>
    </ligand>
</feature>
<feature type="site" description="Interaction with substrate tRNA" evidence="10">
    <location>
        <position position="123"/>
    </location>
</feature>
<comment type="caution">
    <text evidence="14">The sequence shown here is derived from an EMBL/GenBank/DDBJ whole genome shotgun (WGS) entry which is preliminary data.</text>
</comment>
<evidence type="ECO:0000256" key="5">
    <source>
        <dbReference type="ARBA" id="ARBA00022694"/>
    </source>
</evidence>
<evidence type="ECO:0000256" key="11">
    <source>
        <dbReference type="RuleBase" id="RU003783"/>
    </source>
</evidence>
<comment type="function">
    <text evidence="2 10 12">Catalyzes the transfer of a dimethylallyl group onto the adenine at position 37 in tRNAs that read codons beginning with uridine, leading to the formation of N6-(dimethylallyl)adenosine (i(6)A).</text>
</comment>
<dbReference type="GO" id="GO:0006400">
    <property type="term" value="P:tRNA modification"/>
    <property type="evidence" value="ECO:0007669"/>
    <property type="project" value="TreeGrafter"/>
</dbReference>
<dbReference type="InterPro" id="IPR018022">
    <property type="entry name" value="IPT"/>
</dbReference>
<dbReference type="Gene3D" id="1.10.20.140">
    <property type="match status" value="1"/>
</dbReference>
<dbReference type="InterPro" id="IPR027417">
    <property type="entry name" value="P-loop_NTPase"/>
</dbReference>
<evidence type="ECO:0000256" key="3">
    <source>
        <dbReference type="ARBA" id="ARBA00005842"/>
    </source>
</evidence>
<comment type="caution">
    <text evidence="10">Lacks conserved residue(s) required for the propagation of feature annotation.</text>
</comment>
<comment type="catalytic activity">
    <reaction evidence="9 10 11">
        <text>adenosine(37) in tRNA + dimethylallyl diphosphate = N(6)-dimethylallyladenosine(37) in tRNA + diphosphate</text>
        <dbReference type="Rhea" id="RHEA:26482"/>
        <dbReference type="Rhea" id="RHEA-COMP:10162"/>
        <dbReference type="Rhea" id="RHEA-COMP:10375"/>
        <dbReference type="ChEBI" id="CHEBI:33019"/>
        <dbReference type="ChEBI" id="CHEBI:57623"/>
        <dbReference type="ChEBI" id="CHEBI:74411"/>
        <dbReference type="ChEBI" id="CHEBI:74415"/>
        <dbReference type="EC" id="2.5.1.75"/>
    </reaction>
</comment>
<dbReference type="SUPFAM" id="SSF52540">
    <property type="entry name" value="P-loop containing nucleoside triphosphate hydrolases"/>
    <property type="match status" value="1"/>
</dbReference>
<dbReference type="Proteomes" id="UP000571183">
    <property type="component" value="Unassembled WGS sequence"/>
</dbReference>
<dbReference type="PANTHER" id="PTHR11088:SF60">
    <property type="entry name" value="TRNA DIMETHYLALLYLTRANSFERASE"/>
    <property type="match status" value="1"/>
</dbReference>
<evidence type="ECO:0000256" key="1">
    <source>
        <dbReference type="ARBA" id="ARBA00001946"/>
    </source>
</evidence>
<dbReference type="EC" id="2.5.1.75" evidence="10"/>
<comment type="subunit">
    <text evidence="10">Monomer.</text>
</comment>
<protein>
    <recommendedName>
        <fullName evidence="10">tRNA dimethylallyltransferase</fullName>
        <ecNumber evidence="10">2.5.1.75</ecNumber>
    </recommendedName>
    <alternativeName>
        <fullName evidence="10">Dimethylallyl diphosphate:tRNA dimethylallyltransferase</fullName>
        <shortName evidence="10">DMAPP:tRNA dimethylallyltransferase</shortName>
        <shortName evidence="10">DMATase</shortName>
    </alternativeName>
    <alternativeName>
        <fullName evidence="10">Isopentenyl-diphosphate:tRNA isopentenyltransferase</fullName>
        <shortName evidence="10">IPP transferase</shortName>
        <shortName evidence="10">IPPT</shortName>
        <shortName evidence="10">IPTase</shortName>
    </alternativeName>
</protein>
<evidence type="ECO:0000256" key="2">
    <source>
        <dbReference type="ARBA" id="ARBA00003213"/>
    </source>
</evidence>
<keyword evidence="6 10" id="KW-0547">Nucleotide-binding</keyword>
<organism evidence="14 15">
    <name type="scientific">Canibacter oris</name>
    <dbReference type="NCBI Taxonomy" id="1365628"/>
    <lineage>
        <taxon>Bacteria</taxon>
        <taxon>Bacillati</taxon>
        <taxon>Actinomycetota</taxon>
        <taxon>Actinomycetes</taxon>
        <taxon>Micrococcales</taxon>
        <taxon>Microbacteriaceae</taxon>
        <taxon>Canibacter</taxon>
    </lineage>
</organism>
<keyword evidence="5 10" id="KW-0819">tRNA processing</keyword>
<comment type="similarity">
    <text evidence="3 10 13">Belongs to the IPP transferase family.</text>
</comment>